<dbReference type="AlphaFoldDB" id="A0A0K0D8J2"/>
<organism evidence="2 3">
    <name type="scientific">Angiostrongylus cantonensis</name>
    <name type="common">Rat lungworm</name>
    <dbReference type="NCBI Taxonomy" id="6313"/>
    <lineage>
        <taxon>Eukaryota</taxon>
        <taxon>Metazoa</taxon>
        <taxon>Ecdysozoa</taxon>
        <taxon>Nematoda</taxon>
        <taxon>Chromadorea</taxon>
        <taxon>Rhabditida</taxon>
        <taxon>Rhabditina</taxon>
        <taxon>Rhabditomorpha</taxon>
        <taxon>Strongyloidea</taxon>
        <taxon>Metastrongylidae</taxon>
        <taxon>Angiostrongylus</taxon>
    </lineage>
</organism>
<sequence>MKIVLVLMLTIVFINTAWCQYGYGPYGPYGMYPGAYGPYGGWYGPYGGGFGRVNPIRGALIGAMMGAIAG</sequence>
<protein>
    <submittedName>
        <fullName evidence="3">Uncharacterized protein</fullName>
    </submittedName>
</protein>
<feature type="chain" id="PRO_5005326578" evidence="1">
    <location>
        <begin position="20"/>
        <end position="70"/>
    </location>
</feature>
<name>A0A0K0D8J2_ANGCA</name>
<evidence type="ECO:0000313" key="2">
    <source>
        <dbReference type="Proteomes" id="UP000035642"/>
    </source>
</evidence>
<dbReference type="WBParaSite" id="ACAC_0000638701-mRNA-1">
    <property type="protein sequence ID" value="ACAC_0000638701-mRNA-1"/>
    <property type="gene ID" value="ACAC_0000638701"/>
</dbReference>
<proteinExistence type="predicted"/>
<keyword evidence="1" id="KW-0732">Signal</keyword>
<reference evidence="2" key="1">
    <citation type="submission" date="2012-09" db="EMBL/GenBank/DDBJ databases">
        <authorList>
            <person name="Martin A.A."/>
        </authorList>
    </citation>
    <scope>NUCLEOTIDE SEQUENCE</scope>
</reference>
<dbReference type="Proteomes" id="UP000035642">
    <property type="component" value="Unassembled WGS sequence"/>
</dbReference>
<accession>A0A0K0D8J2</accession>
<evidence type="ECO:0000313" key="3">
    <source>
        <dbReference type="WBParaSite" id="ACAC_0000638701-mRNA-1"/>
    </source>
</evidence>
<feature type="signal peptide" evidence="1">
    <location>
        <begin position="1"/>
        <end position="19"/>
    </location>
</feature>
<evidence type="ECO:0000256" key="1">
    <source>
        <dbReference type="SAM" id="SignalP"/>
    </source>
</evidence>
<reference evidence="3" key="2">
    <citation type="submission" date="2017-02" db="UniProtKB">
        <authorList>
            <consortium name="WormBaseParasite"/>
        </authorList>
    </citation>
    <scope>IDENTIFICATION</scope>
</reference>
<keyword evidence="2" id="KW-1185">Reference proteome</keyword>